<dbReference type="Proteomes" id="UP000823046">
    <property type="component" value="Unassembled WGS sequence"/>
</dbReference>
<dbReference type="InterPro" id="IPR039739">
    <property type="entry name" value="MAG2/RNF10"/>
</dbReference>
<proteinExistence type="predicted"/>
<dbReference type="Gene3D" id="3.30.40.10">
    <property type="entry name" value="Zinc/RING finger domain, C3HC4 (zinc finger)"/>
    <property type="match status" value="1"/>
</dbReference>
<name>A0ABQ7JC87_9APIC</name>
<comment type="caution">
    <text evidence="9">The sequence shown here is derived from an EMBL/GenBank/DDBJ whole genome shotgun (WGS) entry which is preliminary data.</text>
</comment>
<evidence type="ECO:0000313" key="9">
    <source>
        <dbReference type="EMBL" id="KAF8821627.1"/>
    </source>
</evidence>
<dbReference type="SMART" id="SM00184">
    <property type="entry name" value="RING"/>
    <property type="match status" value="1"/>
</dbReference>
<feature type="region of interest" description="Disordered" evidence="7">
    <location>
        <begin position="1"/>
        <end position="25"/>
    </location>
</feature>
<comment type="subcellular location">
    <subcellularLocation>
        <location evidence="1">Cytoplasm</location>
    </subcellularLocation>
</comment>
<dbReference type="SUPFAM" id="SSF57850">
    <property type="entry name" value="RING/U-box"/>
    <property type="match status" value="1"/>
</dbReference>
<evidence type="ECO:0000256" key="7">
    <source>
        <dbReference type="SAM" id="MobiDB-lite"/>
    </source>
</evidence>
<dbReference type="InterPro" id="IPR001841">
    <property type="entry name" value="Znf_RING"/>
</dbReference>
<sequence length="652" mass="74009">MATEQSDEWACSPRKNRSKGKHVPSHQLVSYARYQPNPKAVQRKYPTQKDIPIFSKERFVQANCRIFLAPESEHSFLSKDTDKIIDWAKVLRVDIVCPYGLEPPCSICLEETLVAPHITKCGHVFCWHCLLRFINTDSNSGRNRKRCPLCFEAICKADLRSARFQLVHPLKDSPSMHLCLVSRKCTLSTVVLSKQLREILSSNNSLLLLNEDENLPDEFTAGLQFVKVAILRRPDILWLQELDSLREKLAETDDLEVIPAIEEGIACLESRLKGIDLFISRNSYLESKSREESSNYVNCDSEIRDLLSSLFLSMDISKSHSSLSEDGMCRAESMGNGNHVINELATLESCATDSTEMKEFFFYQIFDGQHCYLHPFQFRCLLHEYKNTENLPLLLPNMKLLHLEEFLLTPTLRSRYKFLSHLSVSTPVTFVKVEMGHLLSGDTKAYFESGRKCRNSIRRPHFVRDQQQPSYAERTQDDVLPETVTQPYSGNSGNNYTGLTFSMLQNRSDSVHFKYVNSAINDIAYTSNGPIFTSNGPRFSDMVPDVNQTLVEDFPALVPSRSVCVSLPKNHAAKAWNICSLLRCRCSSAMECSSSGSQDLNAARAVVSLPEVESDYVASPRSKNTYSLMDFLQAEKGMQRKRSKHKKGNITK</sequence>
<evidence type="ECO:0000313" key="10">
    <source>
        <dbReference type="Proteomes" id="UP000823046"/>
    </source>
</evidence>
<keyword evidence="10" id="KW-1185">Reference proteome</keyword>
<dbReference type="InterPro" id="IPR017907">
    <property type="entry name" value="Znf_RING_CS"/>
</dbReference>
<dbReference type="InterPro" id="IPR027370">
    <property type="entry name" value="Znf-RING_euk"/>
</dbReference>
<accession>A0ABQ7JC87</accession>
<dbReference type="InterPro" id="IPR013083">
    <property type="entry name" value="Znf_RING/FYVE/PHD"/>
</dbReference>
<dbReference type="EMBL" id="JADAQX010000152">
    <property type="protein sequence ID" value="KAF8821627.1"/>
    <property type="molecule type" value="Genomic_DNA"/>
</dbReference>
<protein>
    <submittedName>
        <fullName evidence="9">Zinc finger, C3HC4 type (RING finger) domain-containing protein</fullName>
    </submittedName>
</protein>
<organism evidence="9 10">
    <name type="scientific">Cardiosporidium cionae</name>
    <dbReference type="NCBI Taxonomy" id="476202"/>
    <lineage>
        <taxon>Eukaryota</taxon>
        <taxon>Sar</taxon>
        <taxon>Alveolata</taxon>
        <taxon>Apicomplexa</taxon>
        <taxon>Aconoidasida</taxon>
        <taxon>Nephromycida</taxon>
        <taxon>Cardiosporidium</taxon>
    </lineage>
</organism>
<keyword evidence="3" id="KW-0479">Metal-binding</keyword>
<evidence type="ECO:0000256" key="2">
    <source>
        <dbReference type="ARBA" id="ARBA00022490"/>
    </source>
</evidence>
<dbReference type="PROSITE" id="PS00518">
    <property type="entry name" value="ZF_RING_1"/>
    <property type="match status" value="1"/>
</dbReference>
<dbReference type="PROSITE" id="PS50089">
    <property type="entry name" value="ZF_RING_2"/>
    <property type="match status" value="1"/>
</dbReference>
<keyword evidence="5" id="KW-0862">Zinc</keyword>
<reference evidence="9 10" key="1">
    <citation type="journal article" date="2020" name="bioRxiv">
        <title>Metabolic contributions of an alphaproteobacterial endosymbiont in the apicomplexan Cardiosporidium cionae.</title>
        <authorList>
            <person name="Hunter E.S."/>
            <person name="Paight C.J."/>
            <person name="Lane C.E."/>
        </authorList>
    </citation>
    <scope>NUCLEOTIDE SEQUENCE [LARGE SCALE GENOMIC DNA]</scope>
    <source>
        <strain evidence="9">ESH_2018</strain>
    </source>
</reference>
<dbReference type="PANTHER" id="PTHR12983:SF9">
    <property type="entry name" value="E3 UBIQUITIN-PROTEIN LIGASE RNF10"/>
    <property type="match status" value="1"/>
</dbReference>
<keyword evidence="2" id="KW-0963">Cytoplasm</keyword>
<evidence type="ECO:0000256" key="4">
    <source>
        <dbReference type="ARBA" id="ARBA00022771"/>
    </source>
</evidence>
<evidence type="ECO:0000256" key="3">
    <source>
        <dbReference type="ARBA" id="ARBA00022723"/>
    </source>
</evidence>
<evidence type="ECO:0000256" key="1">
    <source>
        <dbReference type="ARBA" id="ARBA00004496"/>
    </source>
</evidence>
<dbReference type="PANTHER" id="PTHR12983">
    <property type="entry name" value="RING FINGER 10 FAMILY MEMBER"/>
    <property type="match status" value="1"/>
</dbReference>
<evidence type="ECO:0000256" key="6">
    <source>
        <dbReference type="PROSITE-ProRule" id="PRU00175"/>
    </source>
</evidence>
<evidence type="ECO:0000259" key="8">
    <source>
        <dbReference type="PROSITE" id="PS50089"/>
    </source>
</evidence>
<feature type="compositionally biased region" description="Basic residues" evidence="7">
    <location>
        <begin position="14"/>
        <end position="24"/>
    </location>
</feature>
<feature type="domain" description="RING-type" evidence="8">
    <location>
        <begin position="105"/>
        <end position="150"/>
    </location>
</feature>
<evidence type="ECO:0000256" key="5">
    <source>
        <dbReference type="ARBA" id="ARBA00022833"/>
    </source>
</evidence>
<feature type="region of interest" description="Disordered" evidence="7">
    <location>
        <begin position="465"/>
        <end position="487"/>
    </location>
</feature>
<keyword evidence="4 6" id="KW-0863">Zinc-finger</keyword>
<dbReference type="Pfam" id="PF13445">
    <property type="entry name" value="zf-RING_UBOX"/>
    <property type="match status" value="1"/>
</dbReference>
<gene>
    <name evidence="9" type="ORF">IE077_000230</name>
</gene>